<sequence length="416" mass="42756">MPTVTGAQIPVIDASQGNKELTHNEAMVQIGTFFSGVLSASVTDPPSEPVNGNAYLVPDDATGVWTGMDQKIALYFFGYRFIDPFPGVLIYVADLGQWWTYNGSSWGAYNPGAGVIGPGSSVSGNIPAFNGTGGDSLQDSGKAFSTDGTLSSDSDDKIPTEKAVKTYVDALVAAQDSMVFKGAIDCSANPNYPAADAGHVYKVSVAGKIGGASGPNVQAGDTLYCITDSSASGDHATVGANWVIVQVNIDGAVIGPASSTDGGLALFDGTTGKLVKGDGLTVSNDDFLQRKAGAWANRTPAQVAADLQALIQAPRIQAVTSSATVTPTFSDDMVKITAQAAALALANPTGTAVPGAGLVIRIKDNGTARAISYDTQYRAIGVTLPTTTVINKTLYLGCIWNADDTKLDVVAVAQEA</sequence>
<proteinExistence type="predicted"/>
<evidence type="ECO:0000313" key="1">
    <source>
        <dbReference type="EMBL" id="PPE75481.1"/>
    </source>
</evidence>
<gene>
    <name evidence="1" type="ORF">C3942_00890</name>
</gene>
<dbReference type="Pfam" id="PF10983">
    <property type="entry name" value="DUF2793"/>
    <property type="match status" value="1"/>
</dbReference>
<dbReference type="Proteomes" id="UP000238220">
    <property type="component" value="Unassembled WGS sequence"/>
</dbReference>
<accession>A0A2S5TKJ2</accession>
<dbReference type="AlphaFoldDB" id="A0A2S5TKJ2"/>
<comment type="caution">
    <text evidence="1">The sequence shown here is derived from an EMBL/GenBank/DDBJ whole genome shotgun (WGS) entry which is preliminary data.</text>
</comment>
<reference evidence="1 2" key="1">
    <citation type="submission" date="2018-02" db="EMBL/GenBank/DDBJ databases">
        <title>Genome sequencing of Solimonas sp. HR-BB.</title>
        <authorList>
            <person name="Lee Y."/>
            <person name="Jeon C.O."/>
        </authorList>
    </citation>
    <scope>NUCLEOTIDE SEQUENCE [LARGE SCALE GENOMIC DNA]</scope>
    <source>
        <strain evidence="1 2">HR-BB</strain>
    </source>
</reference>
<evidence type="ECO:0000313" key="2">
    <source>
        <dbReference type="Proteomes" id="UP000238220"/>
    </source>
</evidence>
<keyword evidence="2" id="KW-1185">Reference proteome</keyword>
<dbReference type="InterPro" id="IPR021251">
    <property type="entry name" value="DUF2793"/>
</dbReference>
<dbReference type="OrthoDB" id="564699at2"/>
<name>A0A2S5TKJ2_9GAMM</name>
<dbReference type="EMBL" id="PSNW01000001">
    <property type="protein sequence ID" value="PPE75481.1"/>
    <property type="molecule type" value="Genomic_DNA"/>
</dbReference>
<evidence type="ECO:0008006" key="3">
    <source>
        <dbReference type="Google" id="ProtNLM"/>
    </source>
</evidence>
<organism evidence="1 2">
    <name type="scientific">Solimonas fluminis</name>
    <dbReference type="NCBI Taxonomy" id="2086571"/>
    <lineage>
        <taxon>Bacteria</taxon>
        <taxon>Pseudomonadati</taxon>
        <taxon>Pseudomonadota</taxon>
        <taxon>Gammaproteobacteria</taxon>
        <taxon>Nevskiales</taxon>
        <taxon>Nevskiaceae</taxon>
        <taxon>Solimonas</taxon>
    </lineage>
</organism>
<protein>
    <recommendedName>
        <fullName evidence="3">DUF2793 domain-containing protein</fullName>
    </recommendedName>
</protein>